<dbReference type="FunFam" id="1.10.340.70:FF:000001">
    <property type="entry name" value="Retrovirus-related Pol polyprotein from transposon gypsy-like Protein"/>
    <property type="match status" value="1"/>
</dbReference>
<evidence type="ECO:0000313" key="2">
    <source>
        <dbReference type="EMBL" id="CAN81547.1"/>
    </source>
</evidence>
<dbReference type="GO" id="GO:0015074">
    <property type="term" value="P:DNA integration"/>
    <property type="evidence" value="ECO:0007669"/>
    <property type="project" value="InterPro"/>
</dbReference>
<dbReference type="InterPro" id="IPR001584">
    <property type="entry name" value="Integrase_cat-core"/>
</dbReference>
<dbReference type="Gene3D" id="1.10.340.70">
    <property type="match status" value="1"/>
</dbReference>
<dbReference type="PANTHER" id="PTHR35046">
    <property type="entry name" value="ZINC KNUCKLE (CCHC-TYPE) FAMILY PROTEIN"/>
    <property type="match status" value="1"/>
</dbReference>
<dbReference type="InterPro" id="IPR012337">
    <property type="entry name" value="RNaseH-like_sf"/>
</dbReference>
<dbReference type="Pfam" id="PF00078">
    <property type="entry name" value="RVT_1"/>
    <property type="match status" value="1"/>
</dbReference>
<organism evidence="2">
    <name type="scientific">Vitis vinifera</name>
    <name type="common">Grape</name>
    <dbReference type="NCBI Taxonomy" id="29760"/>
    <lineage>
        <taxon>Eukaryota</taxon>
        <taxon>Viridiplantae</taxon>
        <taxon>Streptophyta</taxon>
        <taxon>Embryophyta</taxon>
        <taxon>Tracheophyta</taxon>
        <taxon>Spermatophyta</taxon>
        <taxon>Magnoliopsida</taxon>
        <taxon>eudicotyledons</taxon>
        <taxon>Gunneridae</taxon>
        <taxon>Pentapetalae</taxon>
        <taxon>rosids</taxon>
        <taxon>Vitales</taxon>
        <taxon>Vitaceae</taxon>
        <taxon>Viteae</taxon>
        <taxon>Vitis</taxon>
    </lineage>
</organism>
<dbReference type="SUPFAM" id="SSF56672">
    <property type="entry name" value="DNA/RNA polymerases"/>
    <property type="match status" value="1"/>
</dbReference>
<dbReference type="InterPro" id="IPR041588">
    <property type="entry name" value="Integrase_H2C2"/>
</dbReference>
<sequence length="430" mass="49073">MPFGLTNAPSTFMRVMMQVLKPFIGRFVVVYFDDILIYSRSCEDHEEHLKQGIETDLEKIKAIVDWPVPTNIHEASNKAFEEIKSKMVNSPILRLPDFQKVFEVAYDASHVGIGHCVGIKDKVADALSRKALLLVNMSATTIGFEELKHCYDNDVDFGDVYSFLLSGSNATRIDFQILAGYLFYKNRLCSLRTSLRDHVIWELHGGGMGGHFGQDKTIALVEDRFFWPSLKKDVWKVIKQCRACQVGKGSKQNTGLYTPLPIPSKPWEDLSMDFVLGLPRTQWGFDSIFVMVDRFSKMTHFIPCEKALDGSYVVALFFKEVVQLLGLPQSIVFDRDAKFMSYFWKTLWAKLVVNRSLDTLLRCIVRDQLRNWDNVLPQVEFAFNSSTNRTTGYSSFEVAYGLKPKQPVDLIPLPTFVRTSQDGDAFARHI</sequence>
<dbReference type="AlphaFoldDB" id="A5BW78"/>
<dbReference type="Pfam" id="PF17919">
    <property type="entry name" value="RT_RNaseH_2"/>
    <property type="match status" value="1"/>
</dbReference>
<dbReference type="Gene3D" id="3.30.70.270">
    <property type="match status" value="1"/>
</dbReference>
<protein>
    <recommendedName>
        <fullName evidence="1">Integrase catalytic domain-containing protein</fullName>
    </recommendedName>
</protein>
<dbReference type="InterPro" id="IPR000477">
    <property type="entry name" value="RT_dom"/>
</dbReference>
<accession>A5BW78</accession>
<dbReference type="EMBL" id="AM473406">
    <property type="protein sequence ID" value="CAN81547.1"/>
    <property type="molecule type" value="Genomic_DNA"/>
</dbReference>
<name>A5BW78_VITVI</name>
<feature type="domain" description="Integrase catalytic" evidence="1">
    <location>
        <begin position="262"/>
        <end position="341"/>
    </location>
</feature>
<dbReference type="InterPro" id="IPR043502">
    <property type="entry name" value="DNA/RNA_pol_sf"/>
</dbReference>
<dbReference type="Gene3D" id="3.30.420.10">
    <property type="entry name" value="Ribonuclease H-like superfamily/Ribonuclease H"/>
    <property type="match status" value="2"/>
</dbReference>
<gene>
    <name evidence="2" type="ORF">VITISV_007952</name>
</gene>
<dbReference type="InterPro" id="IPR041577">
    <property type="entry name" value="RT_RNaseH_2"/>
</dbReference>
<dbReference type="SUPFAM" id="SSF53098">
    <property type="entry name" value="Ribonuclease H-like"/>
    <property type="match status" value="1"/>
</dbReference>
<dbReference type="InterPro" id="IPR036397">
    <property type="entry name" value="RNaseH_sf"/>
</dbReference>
<reference evidence="2" key="1">
    <citation type="journal article" date="2007" name="PLoS ONE">
        <title>The first genome sequence of an elite grapevine cultivar (Pinot noir Vitis vinifera L.): coping with a highly heterozygous genome.</title>
        <authorList>
            <person name="Velasco R."/>
            <person name="Zharkikh A."/>
            <person name="Troggio M."/>
            <person name="Cartwright D.A."/>
            <person name="Cestaro A."/>
            <person name="Pruss D."/>
            <person name="Pindo M."/>
            <person name="FitzGerald L.M."/>
            <person name="Vezzulli S."/>
            <person name="Reid J."/>
            <person name="Malacarne G."/>
            <person name="Iliev D."/>
            <person name="Coppola G."/>
            <person name="Wardell B."/>
            <person name="Micheletti D."/>
            <person name="Macalma T."/>
            <person name="Facci M."/>
            <person name="Mitchell J.T."/>
            <person name="Perazzolli M."/>
            <person name="Eldredge G."/>
            <person name="Gatto P."/>
            <person name="Oyzerski R."/>
            <person name="Moretto M."/>
            <person name="Gutin N."/>
            <person name="Stefanini M."/>
            <person name="Chen Y."/>
            <person name="Segala C."/>
            <person name="Davenport C."/>
            <person name="Dematte L."/>
            <person name="Mraz A."/>
            <person name="Battilana J."/>
            <person name="Stormo K."/>
            <person name="Costa F."/>
            <person name="Tao Q."/>
            <person name="Si-Ammour A."/>
            <person name="Harkins T."/>
            <person name="Lackey A."/>
            <person name="Perbost C."/>
            <person name="Taillon B."/>
            <person name="Stella A."/>
            <person name="Solovyev V."/>
            <person name="Fawcett J.A."/>
            <person name="Sterck L."/>
            <person name="Vandepoele K."/>
            <person name="Grando S.M."/>
            <person name="Toppo S."/>
            <person name="Moser C."/>
            <person name="Lanchbury J."/>
            <person name="Bogden R."/>
            <person name="Skolnick M."/>
            <person name="Sgaramella V."/>
            <person name="Bhatnagar S.K."/>
            <person name="Fontana P."/>
            <person name="Gutin A."/>
            <person name="Van de Peer Y."/>
            <person name="Salamini F."/>
            <person name="Viola R."/>
        </authorList>
    </citation>
    <scope>NUCLEOTIDE SEQUENCE</scope>
</reference>
<dbReference type="InterPro" id="IPR043128">
    <property type="entry name" value="Rev_trsase/Diguanyl_cyclase"/>
</dbReference>
<dbReference type="PANTHER" id="PTHR35046:SF18">
    <property type="entry name" value="RNA-DIRECTED DNA POLYMERASE"/>
    <property type="match status" value="1"/>
</dbReference>
<dbReference type="Pfam" id="PF17921">
    <property type="entry name" value="Integrase_H2C2"/>
    <property type="match status" value="1"/>
</dbReference>
<evidence type="ECO:0000259" key="1">
    <source>
        <dbReference type="PROSITE" id="PS50994"/>
    </source>
</evidence>
<proteinExistence type="predicted"/>
<dbReference type="PROSITE" id="PS50994">
    <property type="entry name" value="INTEGRASE"/>
    <property type="match status" value="1"/>
</dbReference>
<dbReference type="GO" id="GO:0003676">
    <property type="term" value="F:nucleic acid binding"/>
    <property type="evidence" value="ECO:0007669"/>
    <property type="project" value="InterPro"/>
</dbReference>